<sequence>QSLTISKFSSWSIGQYYCEAKNTHGAQNSTALLLTAQGGRSLTVVTAVGSVAAAAILALVFLGVVCVSRRKRSINEEGNSPVDDNTAGMPVSHTEPQGTDKGNGEGPLYSTVQPANTRTQQDLLYSTVQPANTHTQQDLLYSTVQPANTHTQQDLLYSNVQPAHTRTQQDLLHSTVQKPLPECEDDVQYASIQFLPSRAAPRSPAVKEDCALYTTVRKHQT</sequence>
<evidence type="ECO:0000313" key="4">
    <source>
        <dbReference type="Proteomes" id="UP001152803"/>
    </source>
</evidence>
<evidence type="ECO:0000256" key="1">
    <source>
        <dbReference type="SAM" id="MobiDB-lite"/>
    </source>
</evidence>
<comment type="caution">
    <text evidence="3">The sequence shown here is derived from an EMBL/GenBank/DDBJ whole genome shotgun (WGS) entry which is preliminary data.</text>
</comment>
<keyword evidence="4" id="KW-1185">Reference proteome</keyword>
<keyword evidence="2" id="KW-1133">Transmembrane helix</keyword>
<evidence type="ECO:0000313" key="3">
    <source>
        <dbReference type="EMBL" id="KAJ8287460.1"/>
    </source>
</evidence>
<dbReference type="AlphaFoldDB" id="A0A9Q1I843"/>
<name>A0A9Q1I843_CONCO</name>
<dbReference type="OrthoDB" id="10039395at2759"/>
<proteinExistence type="predicted"/>
<keyword evidence="2" id="KW-0812">Transmembrane</keyword>
<dbReference type="EMBL" id="JAFJMO010000001">
    <property type="protein sequence ID" value="KAJ8287460.1"/>
    <property type="molecule type" value="Genomic_DNA"/>
</dbReference>
<gene>
    <name evidence="3" type="ORF">COCON_G00001190</name>
</gene>
<evidence type="ECO:0000256" key="2">
    <source>
        <dbReference type="SAM" id="Phobius"/>
    </source>
</evidence>
<protein>
    <submittedName>
        <fullName evidence="3">Uncharacterized protein</fullName>
    </submittedName>
</protein>
<organism evidence="3 4">
    <name type="scientific">Conger conger</name>
    <name type="common">Conger eel</name>
    <name type="synonym">Muraena conger</name>
    <dbReference type="NCBI Taxonomy" id="82655"/>
    <lineage>
        <taxon>Eukaryota</taxon>
        <taxon>Metazoa</taxon>
        <taxon>Chordata</taxon>
        <taxon>Craniata</taxon>
        <taxon>Vertebrata</taxon>
        <taxon>Euteleostomi</taxon>
        <taxon>Actinopterygii</taxon>
        <taxon>Neopterygii</taxon>
        <taxon>Teleostei</taxon>
        <taxon>Anguilliformes</taxon>
        <taxon>Congridae</taxon>
        <taxon>Conger</taxon>
    </lineage>
</organism>
<feature type="transmembrane region" description="Helical" evidence="2">
    <location>
        <begin position="42"/>
        <end position="67"/>
    </location>
</feature>
<dbReference type="Proteomes" id="UP001152803">
    <property type="component" value="Unassembled WGS sequence"/>
</dbReference>
<accession>A0A9Q1I843</accession>
<reference evidence="3" key="1">
    <citation type="journal article" date="2023" name="Science">
        <title>Genome structures resolve the early diversification of teleost fishes.</title>
        <authorList>
            <person name="Parey E."/>
            <person name="Louis A."/>
            <person name="Montfort J."/>
            <person name="Bouchez O."/>
            <person name="Roques C."/>
            <person name="Iampietro C."/>
            <person name="Lluch J."/>
            <person name="Castinel A."/>
            <person name="Donnadieu C."/>
            <person name="Desvignes T."/>
            <person name="Floi Bucao C."/>
            <person name="Jouanno E."/>
            <person name="Wen M."/>
            <person name="Mejri S."/>
            <person name="Dirks R."/>
            <person name="Jansen H."/>
            <person name="Henkel C."/>
            <person name="Chen W.J."/>
            <person name="Zahm M."/>
            <person name="Cabau C."/>
            <person name="Klopp C."/>
            <person name="Thompson A.W."/>
            <person name="Robinson-Rechavi M."/>
            <person name="Braasch I."/>
            <person name="Lecointre G."/>
            <person name="Bobe J."/>
            <person name="Postlethwait J.H."/>
            <person name="Berthelot C."/>
            <person name="Roest Crollius H."/>
            <person name="Guiguen Y."/>
        </authorList>
    </citation>
    <scope>NUCLEOTIDE SEQUENCE</scope>
    <source>
        <strain evidence="3">Concon-B</strain>
    </source>
</reference>
<feature type="non-terminal residue" evidence="3">
    <location>
        <position position="1"/>
    </location>
</feature>
<feature type="region of interest" description="Disordered" evidence="1">
    <location>
        <begin position="75"/>
        <end position="109"/>
    </location>
</feature>
<keyword evidence="2" id="KW-0472">Membrane</keyword>